<proteinExistence type="predicted"/>
<reference evidence="3" key="1">
    <citation type="submission" date="2015-02" db="EMBL/GenBank/DDBJ databases">
        <title>Complete Genome Sequencing of Pandoraea vervacti NS15 sp. nov.</title>
        <authorList>
            <person name="Chan K.-G."/>
        </authorList>
    </citation>
    <scope>NUCLEOTIDE SEQUENCE [LARGE SCALE GENOMIC DNA]</scope>
    <source>
        <strain evidence="3">NS15</strain>
    </source>
</reference>
<dbReference type="Gene3D" id="2.60.260.40">
    <property type="entry name" value="q5lls5 like domains"/>
    <property type="match status" value="1"/>
</dbReference>
<feature type="domain" description="Zinc finger CHCC-type" evidence="1">
    <location>
        <begin position="20"/>
        <end position="53"/>
    </location>
</feature>
<dbReference type="Pfam" id="PF10276">
    <property type="entry name" value="zf-CHCC"/>
    <property type="match status" value="1"/>
</dbReference>
<accession>A0ABN4FRL3</accession>
<sequence>MSEVKQMPVVEVGADEIPVHCPNPKMPLWSTHPRVYIDVSHGEAACAYCGTRYRLKPGTVLKGH</sequence>
<dbReference type="InterPro" id="IPR019401">
    <property type="entry name" value="Znf_CHCC"/>
</dbReference>
<dbReference type="EMBL" id="CP010897">
    <property type="protein sequence ID" value="AJP58353.1"/>
    <property type="molecule type" value="Genomic_DNA"/>
</dbReference>
<evidence type="ECO:0000313" key="2">
    <source>
        <dbReference type="EMBL" id="AJP58353.1"/>
    </source>
</evidence>
<gene>
    <name evidence="2" type="ORF">UC34_18085</name>
</gene>
<name>A0ABN4FRL3_9BURK</name>
<evidence type="ECO:0000259" key="1">
    <source>
        <dbReference type="Pfam" id="PF10276"/>
    </source>
</evidence>
<keyword evidence="3" id="KW-1185">Reference proteome</keyword>
<dbReference type="Proteomes" id="UP000035085">
    <property type="component" value="Chromosome"/>
</dbReference>
<organism evidence="2 3">
    <name type="scientific">Pandoraea vervacti</name>
    <dbReference type="NCBI Taxonomy" id="656178"/>
    <lineage>
        <taxon>Bacteria</taxon>
        <taxon>Pseudomonadati</taxon>
        <taxon>Pseudomonadota</taxon>
        <taxon>Betaproteobacteria</taxon>
        <taxon>Burkholderiales</taxon>
        <taxon>Burkholderiaceae</taxon>
        <taxon>Pandoraea</taxon>
    </lineage>
</organism>
<evidence type="ECO:0000313" key="3">
    <source>
        <dbReference type="Proteomes" id="UP000035085"/>
    </source>
</evidence>
<dbReference type="RefSeq" id="WP_044456658.1">
    <property type="nucleotide sequence ID" value="NZ_CP010897.2"/>
</dbReference>
<protein>
    <recommendedName>
        <fullName evidence="1">Zinc finger CHCC-type domain-containing protein</fullName>
    </recommendedName>
</protein>